<evidence type="ECO:0000256" key="2">
    <source>
        <dbReference type="ARBA" id="ARBA00007733"/>
    </source>
</evidence>
<dbReference type="InterPro" id="IPR009000">
    <property type="entry name" value="Transl_B-barrel_sf"/>
</dbReference>
<dbReference type="FunFam" id="2.40.30.10:FF:000013">
    <property type="entry name" value="eukaryotic translation initiation factor 5B"/>
    <property type="match status" value="1"/>
</dbReference>
<comment type="similarity">
    <text evidence="2">Belongs to the TRAFAC class translation factor GTPase superfamily. Classic translation factor GTPase family. IF-2 subfamily.</text>
</comment>
<evidence type="ECO:0000256" key="13">
    <source>
        <dbReference type="SAM" id="MobiDB-lite"/>
    </source>
</evidence>
<gene>
    <name evidence="15" type="ORF">M0812_02920</name>
</gene>
<accession>A0AAV7YRB9</accession>
<comment type="subcellular location">
    <subcellularLocation>
        <location evidence="1">Cytoplasm</location>
    </subcellularLocation>
</comment>
<evidence type="ECO:0000313" key="16">
    <source>
        <dbReference type="Proteomes" id="UP001146793"/>
    </source>
</evidence>
<keyword evidence="5" id="KW-0963">Cytoplasm</keyword>
<dbReference type="NCBIfam" id="TIGR00231">
    <property type="entry name" value="small_GTP"/>
    <property type="match status" value="1"/>
</dbReference>
<dbReference type="InterPro" id="IPR015760">
    <property type="entry name" value="TIF_IF2"/>
</dbReference>
<dbReference type="EMBL" id="JANTQA010000048">
    <property type="protein sequence ID" value="KAJ3431242.1"/>
    <property type="molecule type" value="Genomic_DNA"/>
</dbReference>
<evidence type="ECO:0000256" key="9">
    <source>
        <dbReference type="ARBA" id="ARBA00022801"/>
    </source>
</evidence>
<organism evidence="15 16">
    <name type="scientific">Anaeramoeba flamelloides</name>
    <dbReference type="NCBI Taxonomy" id="1746091"/>
    <lineage>
        <taxon>Eukaryota</taxon>
        <taxon>Metamonada</taxon>
        <taxon>Anaeramoebidae</taxon>
        <taxon>Anaeramoeba</taxon>
    </lineage>
</organism>
<dbReference type="Gene3D" id="3.40.50.300">
    <property type="entry name" value="P-loop containing nucleotide triphosphate hydrolases"/>
    <property type="match status" value="1"/>
</dbReference>
<evidence type="ECO:0000256" key="8">
    <source>
        <dbReference type="ARBA" id="ARBA00022741"/>
    </source>
</evidence>
<evidence type="ECO:0000256" key="12">
    <source>
        <dbReference type="ARBA" id="ARBA00032478"/>
    </source>
</evidence>
<feature type="compositionally biased region" description="Acidic residues" evidence="13">
    <location>
        <begin position="8"/>
        <end position="31"/>
    </location>
</feature>
<dbReference type="Pfam" id="PF14578">
    <property type="entry name" value="GTP_EFTU_D4"/>
    <property type="match status" value="1"/>
</dbReference>
<dbReference type="Gene3D" id="3.40.50.10050">
    <property type="entry name" value="Translation initiation factor IF- 2, domain 3"/>
    <property type="match status" value="1"/>
</dbReference>
<dbReference type="PRINTS" id="PR00315">
    <property type="entry name" value="ELONGATNFCT"/>
</dbReference>
<keyword evidence="10" id="KW-0648">Protein biosynthesis</keyword>
<dbReference type="EC" id="3.6.5.3" evidence="3"/>
<feature type="compositionally biased region" description="Basic and acidic residues" evidence="13">
    <location>
        <begin position="32"/>
        <end position="42"/>
    </location>
</feature>
<dbReference type="Pfam" id="PF11987">
    <property type="entry name" value="IF-2"/>
    <property type="match status" value="1"/>
</dbReference>
<evidence type="ECO:0000256" key="11">
    <source>
        <dbReference type="ARBA" id="ARBA00023134"/>
    </source>
</evidence>
<dbReference type="Pfam" id="PF00009">
    <property type="entry name" value="GTP_EFTU"/>
    <property type="match status" value="1"/>
</dbReference>
<keyword evidence="8" id="KW-0547">Nucleotide-binding</keyword>
<evidence type="ECO:0000256" key="6">
    <source>
        <dbReference type="ARBA" id="ARBA00022540"/>
    </source>
</evidence>
<dbReference type="NCBIfam" id="NF003078">
    <property type="entry name" value="PRK04004.1"/>
    <property type="match status" value="1"/>
</dbReference>
<comment type="caution">
    <text evidence="15">The sequence shown here is derived from an EMBL/GenBank/DDBJ whole genome shotgun (WGS) entry which is preliminary data.</text>
</comment>
<dbReference type="InterPro" id="IPR005225">
    <property type="entry name" value="Small_GTP-bd"/>
</dbReference>
<dbReference type="GO" id="GO:0005739">
    <property type="term" value="C:mitochondrion"/>
    <property type="evidence" value="ECO:0007669"/>
    <property type="project" value="TreeGrafter"/>
</dbReference>
<protein>
    <recommendedName>
        <fullName evidence="4">Eukaryotic translation initiation factor 5B</fullName>
        <ecNumber evidence="3">3.6.5.3</ecNumber>
    </recommendedName>
    <alternativeName>
        <fullName evidence="12">Translation initiation factor IF-2</fullName>
    </alternativeName>
</protein>
<dbReference type="CDD" id="cd03703">
    <property type="entry name" value="aeIF5B_II"/>
    <property type="match status" value="1"/>
</dbReference>
<keyword evidence="6 15" id="KW-0396">Initiation factor</keyword>
<dbReference type="GO" id="GO:0005525">
    <property type="term" value="F:GTP binding"/>
    <property type="evidence" value="ECO:0007669"/>
    <property type="project" value="UniProtKB-KW"/>
</dbReference>
<dbReference type="PANTHER" id="PTHR43381">
    <property type="entry name" value="TRANSLATION INITIATION FACTOR IF-2-RELATED"/>
    <property type="match status" value="1"/>
</dbReference>
<dbReference type="Proteomes" id="UP001146793">
    <property type="component" value="Unassembled WGS sequence"/>
</dbReference>
<evidence type="ECO:0000256" key="7">
    <source>
        <dbReference type="ARBA" id="ARBA00022723"/>
    </source>
</evidence>
<dbReference type="PROSITE" id="PS51722">
    <property type="entry name" value="G_TR_2"/>
    <property type="match status" value="1"/>
</dbReference>
<dbReference type="InterPro" id="IPR023115">
    <property type="entry name" value="TIF_IF2_dom3"/>
</dbReference>
<dbReference type="FunFam" id="3.40.50.300:FF:000112">
    <property type="entry name" value="Eukaryotic translation initiation factor 5B"/>
    <property type="match status" value="1"/>
</dbReference>
<feature type="domain" description="Tr-type G" evidence="14">
    <location>
        <begin position="148"/>
        <end position="365"/>
    </location>
</feature>
<dbReference type="GO" id="GO:0003743">
    <property type="term" value="F:translation initiation factor activity"/>
    <property type="evidence" value="ECO:0007669"/>
    <property type="project" value="UniProtKB-KW"/>
</dbReference>
<evidence type="ECO:0000256" key="3">
    <source>
        <dbReference type="ARBA" id="ARBA00011986"/>
    </source>
</evidence>
<dbReference type="InterPro" id="IPR000795">
    <property type="entry name" value="T_Tr_GTP-bd_dom"/>
</dbReference>
<evidence type="ECO:0000256" key="4">
    <source>
        <dbReference type="ARBA" id="ARBA00013824"/>
    </source>
</evidence>
<dbReference type="SUPFAM" id="SSF50447">
    <property type="entry name" value="Translation proteins"/>
    <property type="match status" value="1"/>
</dbReference>
<dbReference type="InterPro" id="IPR036925">
    <property type="entry name" value="TIF_IF2_dom3_sf"/>
</dbReference>
<dbReference type="GO" id="GO:0046872">
    <property type="term" value="F:metal ion binding"/>
    <property type="evidence" value="ECO:0007669"/>
    <property type="project" value="UniProtKB-KW"/>
</dbReference>
<reference evidence="15" key="1">
    <citation type="submission" date="2022-08" db="EMBL/GenBank/DDBJ databases">
        <title>Novel sulphate-reducing endosymbionts in the free-living metamonad Anaeramoeba.</title>
        <authorList>
            <person name="Jerlstrom-Hultqvist J."/>
            <person name="Cepicka I."/>
            <person name="Gallot-Lavallee L."/>
            <person name="Salas-Leiva D."/>
            <person name="Curtis B.A."/>
            <person name="Zahonova K."/>
            <person name="Pipaliya S."/>
            <person name="Dacks J."/>
            <person name="Roger A.J."/>
        </authorList>
    </citation>
    <scope>NUCLEOTIDE SEQUENCE</scope>
    <source>
        <strain evidence="15">Busselton2</strain>
    </source>
</reference>
<sequence>MLENFTLGDEETGNVLESWEDLLEDEENEEEKIERKKKTEEELEKKRTRFEEIIKKKKQLQLEIQHIKHENKKSQIKEQIELTKSNKKGVSQLTEKELSRYNFEEEKFHMNQQTGNKTNNEEEGEEQLTYEQMKEKLEADEYDIDKNLRSPICVVLGHVDTGKTLILDKIRKTRVQEGEAGGITQQIGATYFPIKSLQKLTNKVNKKHRYKHKLPGLLVIDTPGHETFTNLRSRGSNLCDVAILVVDIMHGIEPQTRESIDLLKKRKTPFVVALNKIDRLYDWNVTENMGFRDTFKNQKKHVQMEFQNRLNETILHFNQLGMNAELYFKNKSIKDTVSLVPTSAVTGEGIPDLLMYVVQLTQKYMIKKLTYLSTFQCTILEVKVIEGHGTTVDVILVNGKIHEGDRIITCGLNGPIDTTIRALLTPQPLKELRVKSEFIRHPVLHAAVGFKISAVGLENSIPGSEVFICGKRDDPEELKERAMKDLNSILNDVDTSGKGVYVQSSTLGSLEALLEFLKQMKIPVFGINIGPVHKKDVEKASVMLELKPEFGVVLAFDVTVTGEAREYAKEKGVQIFEAKIIYHLFDRFTEYMKEVKENKFRQFKDKLVFPVIMKILPKSCFNSKDPIILGVKICEGSLRVGTPICVSSKKNILLGKVVSIQLNKKSIQVAKVSDEVAIRIEGSHYMHGRHFEDDDTLVSHISRVSIDILKEHFQDEMTKKGLEDHYSIEKNSSKSIKFF</sequence>
<feature type="region of interest" description="Disordered" evidence="13">
    <location>
        <begin position="1"/>
        <end position="42"/>
    </location>
</feature>
<evidence type="ECO:0000313" key="15">
    <source>
        <dbReference type="EMBL" id="KAJ3431242.1"/>
    </source>
</evidence>
<evidence type="ECO:0000256" key="5">
    <source>
        <dbReference type="ARBA" id="ARBA00022490"/>
    </source>
</evidence>
<dbReference type="SUPFAM" id="SSF52540">
    <property type="entry name" value="P-loop containing nucleoside triphosphate hydrolases"/>
    <property type="match status" value="1"/>
</dbReference>
<dbReference type="InterPro" id="IPR027417">
    <property type="entry name" value="P-loop_NTPase"/>
</dbReference>
<dbReference type="Gene3D" id="2.40.30.10">
    <property type="entry name" value="Translation factors"/>
    <property type="match status" value="2"/>
</dbReference>
<dbReference type="CDD" id="cd01887">
    <property type="entry name" value="IF2_eIF5B"/>
    <property type="match status" value="1"/>
</dbReference>
<keyword evidence="9" id="KW-0378">Hydrolase</keyword>
<dbReference type="FunFam" id="3.40.50.10050:FF:000002">
    <property type="entry name" value="Eukaryotic translation initiation factor 5B"/>
    <property type="match status" value="1"/>
</dbReference>
<name>A0AAV7YRB9_9EUKA</name>
<dbReference type="SUPFAM" id="SSF52156">
    <property type="entry name" value="Initiation factor IF2/eIF5b, domain 3"/>
    <property type="match status" value="1"/>
</dbReference>
<evidence type="ECO:0000256" key="1">
    <source>
        <dbReference type="ARBA" id="ARBA00004496"/>
    </source>
</evidence>
<keyword evidence="7" id="KW-0479">Metal-binding</keyword>
<dbReference type="GO" id="GO:0003924">
    <property type="term" value="F:GTPase activity"/>
    <property type="evidence" value="ECO:0007669"/>
    <property type="project" value="InterPro"/>
</dbReference>
<dbReference type="PANTHER" id="PTHR43381:SF4">
    <property type="entry name" value="EUKARYOTIC TRANSLATION INITIATION FACTOR 5B"/>
    <property type="match status" value="1"/>
</dbReference>
<evidence type="ECO:0000259" key="14">
    <source>
        <dbReference type="PROSITE" id="PS51722"/>
    </source>
</evidence>
<proteinExistence type="inferred from homology"/>
<evidence type="ECO:0000256" key="10">
    <source>
        <dbReference type="ARBA" id="ARBA00022917"/>
    </source>
</evidence>
<keyword evidence="11" id="KW-0342">GTP-binding</keyword>
<dbReference type="AlphaFoldDB" id="A0AAV7YRB9"/>
<dbReference type="InterPro" id="IPR029459">
    <property type="entry name" value="EFTU-type"/>
</dbReference>